<name>A0ABT8SHJ5_9CAUL</name>
<dbReference type="EMBL" id="JAUKTR010000001">
    <property type="protein sequence ID" value="MDO1558044.1"/>
    <property type="molecule type" value="Genomic_DNA"/>
</dbReference>
<gene>
    <name evidence="1" type="ORF">Q0812_01205</name>
</gene>
<proteinExistence type="predicted"/>
<evidence type="ECO:0000313" key="1">
    <source>
        <dbReference type="EMBL" id="MDO1558044.1"/>
    </source>
</evidence>
<evidence type="ECO:0000313" key="2">
    <source>
        <dbReference type="Proteomes" id="UP001169063"/>
    </source>
</evidence>
<sequence>MTPDEIAARKKRNLALALALVAFVVLVFGLTMARLAQNIEQGRAEEARTGQPVPAVGR</sequence>
<evidence type="ECO:0008006" key="3">
    <source>
        <dbReference type="Google" id="ProtNLM"/>
    </source>
</evidence>
<keyword evidence="2" id="KW-1185">Reference proteome</keyword>
<reference evidence="1" key="1">
    <citation type="submission" date="2023-07" db="EMBL/GenBank/DDBJ databases">
        <title>Brevundimonas soil sp. nov., isolated from the soil of chemical plant.</title>
        <authorList>
            <person name="Wu N."/>
        </authorList>
    </citation>
    <scope>NUCLEOTIDE SEQUENCE</scope>
    <source>
        <strain evidence="1">XZ-24</strain>
    </source>
</reference>
<protein>
    <recommendedName>
        <fullName evidence="3">Cytochrome C oxidase assembly protein</fullName>
    </recommendedName>
</protein>
<dbReference type="Proteomes" id="UP001169063">
    <property type="component" value="Unassembled WGS sequence"/>
</dbReference>
<dbReference type="RefSeq" id="WP_302108468.1">
    <property type="nucleotide sequence ID" value="NZ_JAUKTR010000001.1"/>
</dbReference>
<comment type="caution">
    <text evidence="1">The sequence shown here is derived from an EMBL/GenBank/DDBJ whole genome shotgun (WGS) entry which is preliminary data.</text>
</comment>
<organism evidence="1 2">
    <name type="scientific">Peiella sedimenti</name>
    <dbReference type="NCBI Taxonomy" id="3061083"/>
    <lineage>
        <taxon>Bacteria</taxon>
        <taxon>Pseudomonadati</taxon>
        <taxon>Pseudomonadota</taxon>
        <taxon>Alphaproteobacteria</taxon>
        <taxon>Caulobacterales</taxon>
        <taxon>Caulobacteraceae</taxon>
        <taxon>Peiella</taxon>
    </lineage>
</organism>
<accession>A0ABT8SHJ5</accession>